<feature type="transmembrane region" description="Helical" evidence="2">
    <location>
        <begin position="149"/>
        <end position="170"/>
    </location>
</feature>
<reference evidence="4 5" key="1">
    <citation type="submission" date="2018-08" db="EMBL/GenBank/DDBJ databases">
        <title>A genome reference for cultivated species of the human gut microbiota.</title>
        <authorList>
            <person name="Zou Y."/>
            <person name="Xue W."/>
            <person name="Luo G."/>
        </authorList>
    </citation>
    <scope>NUCLEOTIDE SEQUENCE [LARGE SCALE GENOMIC DNA]</scope>
    <source>
        <strain evidence="4 5">AF18-46</strain>
    </source>
</reference>
<feature type="transmembrane region" description="Helical" evidence="2">
    <location>
        <begin position="268"/>
        <end position="290"/>
    </location>
</feature>
<feature type="transmembrane region" description="Helical" evidence="2">
    <location>
        <begin position="127"/>
        <end position="143"/>
    </location>
</feature>
<accession>A0A412PFW9</accession>
<dbReference type="AlphaFoldDB" id="A0A412PFW9"/>
<keyword evidence="2" id="KW-0472">Membrane</keyword>
<feature type="transmembrane region" description="Helical" evidence="2">
    <location>
        <begin position="212"/>
        <end position="231"/>
    </location>
</feature>
<feature type="transmembrane region" description="Helical" evidence="2">
    <location>
        <begin position="37"/>
        <end position="58"/>
    </location>
</feature>
<comment type="similarity">
    <text evidence="1">Belongs to the EamA transporter family.</text>
</comment>
<sequence length="294" mass="32181">MKNKNILGHLQIIMSSSLFGLMPLFTKMAYSYGATPITVAFCRCFYATIILALMLPIMKKNIFSIERKQIVPMLKIAIPFGLIPVALFNAYTHLDSGMATILFYTHPIFVMLLSIMMYHAFPSKKQILCMILCLAGIVLLNAIQGEIKVIGIAIAILAGFIYSVYVIACGQKGIDEIDPTILSFWINLFASIAVGIIGIASGQLMIVTEPMGQISMFILALVVSVIAVLLFQHGVLITGGLKASLLSTFEPLTSLFIGMIVFHELLTVRQWIGIVLVLVSVILLVIPVGAKKER</sequence>
<dbReference type="GO" id="GO:0016020">
    <property type="term" value="C:membrane"/>
    <property type="evidence" value="ECO:0007669"/>
    <property type="project" value="InterPro"/>
</dbReference>
<dbReference type="Gene3D" id="1.10.3730.20">
    <property type="match status" value="1"/>
</dbReference>
<feature type="transmembrane region" description="Helical" evidence="2">
    <location>
        <begin position="243"/>
        <end position="262"/>
    </location>
</feature>
<evidence type="ECO:0000256" key="1">
    <source>
        <dbReference type="ARBA" id="ARBA00007362"/>
    </source>
</evidence>
<gene>
    <name evidence="4" type="ORF">DWX20_05920</name>
</gene>
<dbReference type="SUPFAM" id="SSF103481">
    <property type="entry name" value="Multidrug resistance efflux transporter EmrE"/>
    <property type="match status" value="2"/>
</dbReference>
<feature type="transmembrane region" description="Helical" evidence="2">
    <location>
        <begin position="97"/>
        <end position="115"/>
    </location>
</feature>
<evidence type="ECO:0000313" key="5">
    <source>
        <dbReference type="Proteomes" id="UP000284731"/>
    </source>
</evidence>
<proteinExistence type="inferred from homology"/>
<dbReference type="Proteomes" id="UP000284731">
    <property type="component" value="Unassembled WGS sequence"/>
</dbReference>
<evidence type="ECO:0000256" key="2">
    <source>
        <dbReference type="SAM" id="Phobius"/>
    </source>
</evidence>
<name>A0A412PFW9_9FIRM</name>
<dbReference type="InterPro" id="IPR000620">
    <property type="entry name" value="EamA_dom"/>
</dbReference>
<evidence type="ECO:0000259" key="3">
    <source>
        <dbReference type="Pfam" id="PF00892"/>
    </source>
</evidence>
<keyword evidence="2" id="KW-0812">Transmembrane</keyword>
<dbReference type="InterPro" id="IPR037185">
    <property type="entry name" value="EmrE-like"/>
</dbReference>
<feature type="transmembrane region" description="Helical" evidence="2">
    <location>
        <begin position="7"/>
        <end position="25"/>
    </location>
</feature>
<dbReference type="EMBL" id="QRWX01000002">
    <property type="protein sequence ID" value="RGT56340.1"/>
    <property type="molecule type" value="Genomic_DNA"/>
</dbReference>
<comment type="caution">
    <text evidence="4">The sequence shown here is derived from an EMBL/GenBank/DDBJ whole genome shotgun (WGS) entry which is preliminary data.</text>
</comment>
<dbReference type="PANTHER" id="PTHR22911:SF137">
    <property type="entry name" value="SOLUTE CARRIER FAMILY 35 MEMBER G2-RELATED"/>
    <property type="match status" value="1"/>
</dbReference>
<feature type="domain" description="EamA" evidence="3">
    <location>
        <begin position="7"/>
        <end position="141"/>
    </location>
</feature>
<keyword evidence="2" id="KW-1133">Transmembrane helix</keyword>
<protein>
    <submittedName>
        <fullName evidence="4">DMT family transporter</fullName>
    </submittedName>
</protein>
<feature type="transmembrane region" description="Helical" evidence="2">
    <location>
        <begin position="182"/>
        <end position="206"/>
    </location>
</feature>
<dbReference type="PANTHER" id="PTHR22911">
    <property type="entry name" value="ACYL-MALONYL CONDENSING ENZYME-RELATED"/>
    <property type="match status" value="1"/>
</dbReference>
<feature type="domain" description="EamA" evidence="3">
    <location>
        <begin position="150"/>
        <end position="285"/>
    </location>
</feature>
<dbReference type="RefSeq" id="WP_118764836.1">
    <property type="nucleotide sequence ID" value="NZ_CABJCF010000002.1"/>
</dbReference>
<organism evidence="4 5">
    <name type="scientific">Solobacterium moorei</name>
    <dbReference type="NCBI Taxonomy" id="102148"/>
    <lineage>
        <taxon>Bacteria</taxon>
        <taxon>Bacillati</taxon>
        <taxon>Bacillota</taxon>
        <taxon>Erysipelotrichia</taxon>
        <taxon>Erysipelotrichales</taxon>
        <taxon>Erysipelotrichaceae</taxon>
        <taxon>Solobacterium</taxon>
    </lineage>
</organism>
<evidence type="ECO:0000313" key="4">
    <source>
        <dbReference type="EMBL" id="RGT56340.1"/>
    </source>
</evidence>
<feature type="transmembrane region" description="Helical" evidence="2">
    <location>
        <begin position="70"/>
        <end position="91"/>
    </location>
</feature>
<dbReference type="Pfam" id="PF00892">
    <property type="entry name" value="EamA"/>
    <property type="match status" value="2"/>
</dbReference>